<dbReference type="InterPro" id="IPR013785">
    <property type="entry name" value="Aldolase_TIM"/>
</dbReference>
<dbReference type="Proteomes" id="UP001152766">
    <property type="component" value="Unassembled WGS sequence"/>
</dbReference>
<reference evidence="12" key="1">
    <citation type="submission" date="2019-02" db="EMBL/GenBank/DDBJ databases">
        <title>Draft genome of the type strain Pelomonas aquatica CCUG 52575T.</title>
        <authorList>
            <person name="Gomila M."/>
            <person name="Lalucat J."/>
        </authorList>
    </citation>
    <scope>NUCLEOTIDE SEQUENCE</scope>
    <source>
        <strain evidence="12">CCUG 52575</strain>
    </source>
</reference>
<dbReference type="EMBL" id="SGUG01000006">
    <property type="protein sequence ID" value="MDG0861885.1"/>
    <property type="molecule type" value="Genomic_DNA"/>
</dbReference>
<evidence type="ECO:0000313" key="12">
    <source>
        <dbReference type="EMBL" id="MDG0861885.1"/>
    </source>
</evidence>
<keyword evidence="4 10" id="KW-0349">Heme</keyword>
<dbReference type="PANTHER" id="PTHR13932:SF5">
    <property type="entry name" value="RADICAL S-ADENOSYL METHIONINE DOMAIN-CONTAINING PROTEIN 1, MITOCHONDRIAL"/>
    <property type="match status" value="1"/>
</dbReference>
<comment type="caution">
    <text evidence="12">The sequence shown here is derived from an EMBL/GenBank/DDBJ whole genome shotgun (WGS) entry which is preliminary data.</text>
</comment>
<comment type="subcellular location">
    <subcellularLocation>
        <location evidence="10">Cytoplasm</location>
    </subcellularLocation>
</comment>
<dbReference type="InterPro" id="IPR058240">
    <property type="entry name" value="rSAM_sf"/>
</dbReference>
<comment type="cofactor">
    <cofactor evidence="1">
        <name>[4Fe-4S] cluster</name>
        <dbReference type="ChEBI" id="CHEBI:49883"/>
    </cofactor>
</comment>
<accession>A0A9X4R3X0</accession>
<evidence type="ECO:0000256" key="7">
    <source>
        <dbReference type="ARBA" id="ARBA00023004"/>
    </source>
</evidence>
<dbReference type="InterPro" id="IPR010723">
    <property type="entry name" value="HemN_C"/>
</dbReference>
<dbReference type="SFLD" id="SFLDF00288">
    <property type="entry name" value="HemN-like__clustered_with_nucl"/>
    <property type="match status" value="1"/>
</dbReference>
<dbReference type="GO" id="GO:0006779">
    <property type="term" value="P:porphyrin-containing compound biosynthetic process"/>
    <property type="evidence" value="ECO:0007669"/>
    <property type="project" value="InterPro"/>
</dbReference>
<dbReference type="SFLD" id="SFLDS00029">
    <property type="entry name" value="Radical_SAM"/>
    <property type="match status" value="1"/>
</dbReference>
<sequence length="387" mass="42447">MRPGTLQLPALPPLALYVHLPWCLRKCPYCDFNSHEVKDGALAADTAAAYLAALRTDLEAALPLIWGRPVVSIFIGGGTPSLFDPGQIAQLISDVRARLPLEAGCEITLEANPGTFERERFRGFREAGVTRLSVGVQSFDDAQLKKLGRVHSAGQAREALAEAASAFETFNLDLMYALPGQTLDDLALELDTALAFKPPHLSIYHLTIEPNTVFATRTPAGLPDPDLASDMLDRIARKTSAAGLSRYEVSAFARDGHRCAHNLNYWQFGDYLGIGAGAHSKLSFPNRVLRQVRWREPAAFMAQADKVSNEHEVARKDLPFEFMLNALRLKEGVALVQYLERTGLPPSSIASALETARARGLLAADPARIRPTERGFDFLSDLQQLFL</sequence>
<dbReference type="PROSITE" id="PS51918">
    <property type="entry name" value="RADICAL_SAM"/>
    <property type="match status" value="1"/>
</dbReference>
<dbReference type="SMART" id="SM00729">
    <property type="entry name" value="Elp3"/>
    <property type="match status" value="1"/>
</dbReference>
<proteinExistence type="inferred from homology"/>
<evidence type="ECO:0000256" key="8">
    <source>
        <dbReference type="ARBA" id="ARBA00023014"/>
    </source>
</evidence>
<keyword evidence="9 10" id="KW-0143">Chaperone</keyword>
<evidence type="ECO:0000256" key="4">
    <source>
        <dbReference type="ARBA" id="ARBA00022617"/>
    </source>
</evidence>
<dbReference type="SFLD" id="SFLDF00562">
    <property type="entry name" value="HemN-like__clustered_with_heat"/>
    <property type="match status" value="1"/>
</dbReference>
<evidence type="ECO:0000313" key="13">
    <source>
        <dbReference type="Proteomes" id="UP001152766"/>
    </source>
</evidence>
<dbReference type="AlphaFoldDB" id="A0A9X4R3X0"/>
<name>A0A9X4R3X0_9BURK</name>
<dbReference type="InterPro" id="IPR034505">
    <property type="entry name" value="Coproporphyrinogen-III_oxidase"/>
</dbReference>
<evidence type="ECO:0000256" key="9">
    <source>
        <dbReference type="ARBA" id="ARBA00023186"/>
    </source>
</evidence>
<evidence type="ECO:0000256" key="3">
    <source>
        <dbReference type="ARBA" id="ARBA00017228"/>
    </source>
</evidence>
<evidence type="ECO:0000256" key="1">
    <source>
        <dbReference type="ARBA" id="ARBA00001966"/>
    </source>
</evidence>
<feature type="domain" description="Radical SAM core" evidence="11">
    <location>
        <begin position="8"/>
        <end position="245"/>
    </location>
</feature>
<dbReference type="GO" id="GO:0046872">
    <property type="term" value="F:metal ion binding"/>
    <property type="evidence" value="ECO:0007669"/>
    <property type="project" value="UniProtKB-UniRule"/>
</dbReference>
<keyword evidence="7 10" id="KW-0408">Iron</keyword>
<keyword evidence="10" id="KW-0963">Cytoplasm</keyword>
<dbReference type="RefSeq" id="WP_268150312.1">
    <property type="nucleotide sequence ID" value="NZ_JAPPUW010000008.1"/>
</dbReference>
<dbReference type="InterPro" id="IPR007197">
    <property type="entry name" value="rSAM"/>
</dbReference>
<organism evidence="12 13">
    <name type="scientific">Pelomonas aquatica</name>
    <dbReference type="NCBI Taxonomy" id="431058"/>
    <lineage>
        <taxon>Bacteria</taxon>
        <taxon>Pseudomonadati</taxon>
        <taxon>Pseudomonadota</taxon>
        <taxon>Betaproteobacteria</taxon>
        <taxon>Burkholderiales</taxon>
        <taxon>Sphaerotilaceae</taxon>
        <taxon>Roseateles</taxon>
    </lineage>
</organism>
<dbReference type="GO" id="GO:0005737">
    <property type="term" value="C:cytoplasm"/>
    <property type="evidence" value="ECO:0007669"/>
    <property type="project" value="UniProtKB-SubCell"/>
</dbReference>
<evidence type="ECO:0000256" key="10">
    <source>
        <dbReference type="RuleBase" id="RU364116"/>
    </source>
</evidence>
<dbReference type="GO" id="GO:0004109">
    <property type="term" value="F:coproporphyrinogen oxidase activity"/>
    <property type="evidence" value="ECO:0007669"/>
    <property type="project" value="InterPro"/>
</dbReference>
<evidence type="ECO:0000259" key="11">
    <source>
        <dbReference type="PROSITE" id="PS51918"/>
    </source>
</evidence>
<dbReference type="InterPro" id="IPR004559">
    <property type="entry name" value="HemW-like"/>
</dbReference>
<keyword evidence="8 10" id="KW-0411">Iron-sulfur</keyword>
<dbReference type="CDD" id="cd01335">
    <property type="entry name" value="Radical_SAM"/>
    <property type="match status" value="1"/>
</dbReference>
<keyword evidence="10" id="KW-0004">4Fe-4S</keyword>
<dbReference type="Gene3D" id="3.20.20.70">
    <property type="entry name" value="Aldolase class I"/>
    <property type="match status" value="1"/>
</dbReference>
<evidence type="ECO:0000256" key="2">
    <source>
        <dbReference type="ARBA" id="ARBA00006100"/>
    </source>
</evidence>
<dbReference type="GO" id="GO:0051539">
    <property type="term" value="F:4 iron, 4 sulfur cluster binding"/>
    <property type="evidence" value="ECO:0007669"/>
    <property type="project" value="UniProtKB-UniRule"/>
</dbReference>
<evidence type="ECO:0000256" key="6">
    <source>
        <dbReference type="ARBA" id="ARBA00022723"/>
    </source>
</evidence>
<comment type="function">
    <text evidence="10">Probably acts as a heme chaperone, transferring heme to an unknown acceptor. Binds one molecule of heme per monomer, possibly covalently. Binds 1 [4Fe-4S] cluster. The cluster is coordinated with 3 cysteines and an exchangeable S-adenosyl-L-methionine.</text>
</comment>
<keyword evidence="5 10" id="KW-0949">S-adenosyl-L-methionine</keyword>
<comment type="similarity">
    <text evidence="2">Belongs to the anaerobic coproporphyrinogen-III oxidase family. HemW subfamily.</text>
</comment>
<keyword evidence="13" id="KW-1185">Reference proteome</keyword>
<evidence type="ECO:0000256" key="5">
    <source>
        <dbReference type="ARBA" id="ARBA00022691"/>
    </source>
</evidence>
<dbReference type="Pfam" id="PF04055">
    <property type="entry name" value="Radical_SAM"/>
    <property type="match status" value="1"/>
</dbReference>
<dbReference type="InterPro" id="IPR006638">
    <property type="entry name" value="Elp3/MiaA/NifB-like_rSAM"/>
</dbReference>
<dbReference type="PANTHER" id="PTHR13932">
    <property type="entry name" value="COPROPORPHYRINIGEN III OXIDASE"/>
    <property type="match status" value="1"/>
</dbReference>
<dbReference type="SFLD" id="SFLDG01065">
    <property type="entry name" value="anaerobic_coproporphyrinogen-I"/>
    <property type="match status" value="1"/>
</dbReference>
<gene>
    <name evidence="12" type="ORF">EXJ73_05285</name>
</gene>
<dbReference type="Pfam" id="PF06969">
    <property type="entry name" value="HemN_C"/>
    <property type="match status" value="1"/>
</dbReference>
<keyword evidence="6 10" id="KW-0479">Metal-binding</keyword>
<dbReference type="SUPFAM" id="SSF102114">
    <property type="entry name" value="Radical SAM enzymes"/>
    <property type="match status" value="1"/>
</dbReference>
<protein>
    <recommendedName>
        <fullName evidence="3 10">Heme chaperone HemW</fullName>
    </recommendedName>
</protein>
<dbReference type="NCBIfam" id="TIGR00539">
    <property type="entry name" value="hemN_rel"/>
    <property type="match status" value="1"/>
</dbReference>